<sequence length="312" mass="35185">MSCLLAILLYTGGRSSMEDRLVVMDLAPQRSFYQTHSSNRDRWFPSVAHVDDIIMGPSLTKRPGTHMTIYCSQTRSKASLLEFVTAGSKKLIRSTEYGIRPETKLEAECLNYIEDALKNKSNNQLANPKIKPSSICSKDIISSLRSDGKMRAFEDENAKYLHSSNTPAASLHEPTKIATVVLNGHFLRLATIDKMSFGLTWYHGFLTVFRMDVDEYWRPIEGLSQDNYVLKFLAATSLAIRLMMEEVAKIEIKVVLRPQIGQSPGNDQNITNKPSILSLLQALDRSEFKFTEYIATGFLGKGIKIQRPLEKL</sequence>
<dbReference type="OrthoDB" id="10334494at2759"/>
<name>A0A656KH22_BLUGR</name>
<dbReference type="AlphaFoldDB" id="A0A656KH22"/>
<dbReference type="EMBL" id="KE375104">
    <property type="protein sequence ID" value="EPQ63655.1"/>
    <property type="molecule type" value="Genomic_DNA"/>
</dbReference>
<evidence type="ECO:0000313" key="1">
    <source>
        <dbReference type="EMBL" id="EPQ63655.1"/>
    </source>
</evidence>
<protein>
    <submittedName>
        <fullName evidence="1">Putative secreted effector protein</fullName>
    </submittedName>
</protein>
<gene>
    <name evidence="1" type="ORF">BGT96224_E5725</name>
</gene>
<proteinExistence type="predicted"/>
<organism evidence="1 2">
    <name type="scientific">Blumeria graminis f. sp. tritici 96224</name>
    <dbReference type="NCBI Taxonomy" id="1268274"/>
    <lineage>
        <taxon>Eukaryota</taxon>
        <taxon>Fungi</taxon>
        <taxon>Dikarya</taxon>
        <taxon>Ascomycota</taxon>
        <taxon>Pezizomycotina</taxon>
        <taxon>Leotiomycetes</taxon>
        <taxon>Erysiphales</taxon>
        <taxon>Erysiphaceae</taxon>
        <taxon>Blumeria</taxon>
    </lineage>
</organism>
<accession>A0A656KH22</accession>
<dbReference type="Proteomes" id="UP000053110">
    <property type="component" value="Unassembled WGS sequence"/>
</dbReference>
<evidence type="ECO:0000313" key="2">
    <source>
        <dbReference type="Proteomes" id="UP000053110"/>
    </source>
</evidence>
<reference evidence="2" key="1">
    <citation type="journal article" date="2013" name="Nat. Genet.">
        <title>The wheat powdery mildew genome shows the unique evolution of an obligate biotroph.</title>
        <authorList>
            <person name="Wicker T."/>
            <person name="Oberhaensli S."/>
            <person name="Parlange F."/>
            <person name="Buchmann J.P."/>
            <person name="Shatalina M."/>
            <person name="Roffler S."/>
            <person name="Ben-David R."/>
            <person name="Dolezel J."/>
            <person name="Simkova H."/>
            <person name="Schulze-Lefert P."/>
            <person name="Spanu P.D."/>
            <person name="Bruggmann R."/>
            <person name="Amselem J."/>
            <person name="Quesneville H."/>
            <person name="Ver Loren van Themaat E."/>
            <person name="Paape T."/>
            <person name="Shimizu K.K."/>
            <person name="Keller B."/>
        </authorList>
    </citation>
    <scope>NUCLEOTIDE SEQUENCE [LARGE SCALE GENOMIC DNA]</scope>
    <source>
        <strain evidence="2">96224</strain>
    </source>
</reference>